<dbReference type="AlphaFoldDB" id="A0A088NNR9"/>
<dbReference type="Proteomes" id="UP000069205">
    <property type="component" value="Chromosome"/>
</dbReference>
<dbReference type="PATRIC" id="fig|42253.5.peg.1626"/>
<dbReference type="SUPFAM" id="SSF56042">
    <property type="entry name" value="PurM C-terminal domain-like"/>
    <property type="match status" value="1"/>
</dbReference>
<reference evidence="5 6" key="2">
    <citation type="journal article" date="2015" name="Proc. Natl. Acad. Sci. U.S.A.">
        <title>Expanded metabolic versatility of ubiquitous nitrite-oxidizing bacteria from the genus Nitrospira.</title>
        <authorList>
            <person name="Koch H."/>
            <person name="Lucker S."/>
            <person name="Albertsen M."/>
            <person name="Kitzinger K."/>
            <person name="Herbold C."/>
            <person name="Spieck E."/>
            <person name="Nielsen P.H."/>
            <person name="Wagner M."/>
            <person name="Daims H."/>
        </authorList>
    </citation>
    <scope>NUCLEOTIDE SEQUENCE [LARGE SCALE GENOMIC DNA]</scope>
    <source>
        <strain evidence="5 6">NSP M-1</strain>
    </source>
</reference>
<dbReference type="InterPro" id="IPR010918">
    <property type="entry name" value="PurM-like_C_dom"/>
</dbReference>
<dbReference type="InterPro" id="IPR016188">
    <property type="entry name" value="PurM-like_N"/>
</dbReference>
<dbReference type="STRING" id="42253.NITMOv2_1653"/>
<evidence type="ECO:0000256" key="1">
    <source>
        <dbReference type="ARBA" id="ARBA00006243"/>
    </source>
</evidence>
<dbReference type="InterPro" id="IPR011854">
    <property type="entry name" value="HypE"/>
</dbReference>
<feature type="domain" description="PurM-like N-terminal" evidence="2">
    <location>
        <begin position="63"/>
        <end position="180"/>
    </location>
</feature>
<dbReference type="NCBIfam" id="TIGR02124">
    <property type="entry name" value="hypE"/>
    <property type="match status" value="1"/>
</dbReference>
<gene>
    <name evidence="4" type="primary">hypE</name>
    <name evidence="5" type="ORF">NITMOv2_1653</name>
</gene>
<dbReference type="FunFam" id="3.30.1330.10:FF:000015">
    <property type="entry name" value="Hydrogenase expression/formation protein HypE"/>
    <property type="match status" value="1"/>
</dbReference>
<proteinExistence type="inferred from homology"/>
<name>A0A088NNR9_NITMO</name>
<dbReference type="OrthoDB" id="9801934at2"/>
<dbReference type="SUPFAM" id="SSF55326">
    <property type="entry name" value="PurM N-terminal domain-like"/>
    <property type="match status" value="1"/>
</dbReference>
<feature type="domain" description="PurM-like C-terminal" evidence="3">
    <location>
        <begin position="193"/>
        <end position="342"/>
    </location>
</feature>
<sequence>MTRTLLDRKPGESSEAKPPTQWLDRMRDKHITMAHGSGGKAMRELIERLFVEAFDNPLLAAMEDQAVVPLEGLRQQGTKLAFTTDSYVVNPLFFPGGSIGELAVHGTINDLAVSGATPLFLSCGMILEEGLSIDTLGQVVSRMREAAALAGVSIVTGDTKVVERGAADKLFVNTAGIGIIQRDVAISARRACPGDVVITNGNIGDHGVAILLARNELALESTVESDTQPLHDLVRLMLEVCPDIHCLRDATRGGVATVLNEFAAASQVAIHLVEAAIPVRESVRGACEILGLDPLYLANEGKLVAIVPREQADSIVDAMRTHPAGRDSAIIGEVKETPNGAVLMATAFGGLRVVDTLVGDQLPRIC</sequence>
<dbReference type="Gene3D" id="3.30.1330.10">
    <property type="entry name" value="PurM-like, N-terminal domain"/>
    <property type="match status" value="1"/>
</dbReference>
<dbReference type="EMBL" id="CP011801">
    <property type="protein sequence ID" value="ALA58077.1"/>
    <property type="molecule type" value="Genomic_DNA"/>
</dbReference>
<dbReference type="Pfam" id="PF02769">
    <property type="entry name" value="AIRS_C"/>
    <property type="match status" value="1"/>
</dbReference>
<evidence type="ECO:0000313" key="6">
    <source>
        <dbReference type="Proteomes" id="UP000069205"/>
    </source>
</evidence>
<accession>A0A088NNR9</accession>
<evidence type="ECO:0000313" key="5">
    <source>
        <dbReference type="EMBL" id="ALA58077.1"/>
    </source>
</evidence>
<dbReference type="EMBL" id="KJ920253">
    <property type="protein sequence ID" value="AIN51371.1"/>
    <property type="molecule type" value="Genomic_DNA"/>
</dbReference>
<evidence type="ECO:0000313" key="4">
    <source>
        <dbReference type="EMBL" id="AIN51371.1"/>
    </source>
</evidence>
<dbReference type="Gene3D" id="3.90.650.10">
    <property type="entry name" value="PurM-like C-terminal domain"/>
    <property type="match status" value="1"/>
</dbReference>
<organism evidence="4">
    <name type="scientific">Nitrospira moscoviensis</name>
    <dbReference type="NCBI Taxonomy" id="42253"/>
    <lineage>
        <taxon>Bacteria</taxon>
        <taxon>Pseudomonadati</taxon>
        <taxon>Nitrospirota</taxon>
        <taxon>Nitrospiria</taxon>
        <taxon>Nitrospirales</taxon>
        <taxon>Nitrospiraceae</taxon>
        <taxon>Nitrospira</taxon>
    </lineage>
</organism>
<dbReference type="InterPro" id="IPR036921">
    <property type="entry name" value="PurM-like_N_sf"/>
</dbReference>
<dbReference type="CDD" id="cd02197">
    <property type="entry name" value="HypE"/>
    <property type="match status" value="1"/>
</dbReference>
<comment type="similarity">
    <text evidence="1">Belongs to the HypE family.</text>
</comment>
<reference evidence="4" key="1">
    <citation type="journal article" date="2014" name="Science">
        <title>Growth of nitrite-oxidizing bacteria by aerobic hydrogen oxidation.</title>
        <authorList>
            <person name="Koch H."/>
            <person name="Galushko A."/>
            <person name="Albertsen M."/>
            <person name="Schintlmeister A."/>
            <person name="Dorninger C."/>
            <person name="Lucker S."/>
            <person name="Pelletier E."/>
            <person name="LePaslier D."/>
            <person name="Spieck E."/>
            <person name="Richter A."/>
            <person name="Nielsen P.H."/>
            <person name="Wagner M."/>
            <person name="Daims H."/>
        </authorList>
    </citation>
    <scope>NUCLEOTIDE SEQUENCE</scope>
</reference>
<keyword evidence="6" id="KW-1185">Reference proteome</keyword>
<evidence type="ECO:0000259" key="2">
    <source>
        <dbReference type="Pfam" id="PF00586"/>
    </source>
</evidence>
<dbReference type="InterPro" id="IPR036676">
    <property type="entry name" value="PurM-like_C_sf"/>
</dbReference>
<dbReference type="PANTHER" id="PTHR30303:SF0">
    <property type="entry name" value="CARBAMOYL DEHYDRATASE HYPE"/>
    <property type="match status" value="1"/>
</dbReference>
<dbReference type="KEGG" id="nmv:NITMOv2_1653"/>
<dbReference type="Pfam" id="PF00586">
    <property type="entry name" value="AIRS"/>
    <property type="match status" value="1"/>
</dbReference>
<dbReference type="PIRSF" id="PIRSF005644">
    <property type="entry name" value="Hdrgns_mtr_HypE"/>
    <property type="match status" value="1"/>
</dbReference>
<protein>
    <submittedName>
        <fullName evidence="4 5">Hydrogenase maturation protein</fullName>
    </submittedName>
</protein>
<dbReference type="GO" id="GO:0051604">
    <property type="term" value="P:protein maturation"/>
    <property type="evidence" value="ECO:0007669"/>
    <property type="project" value="TreeGrafter"/>
</dbReference>
<evidence type="ECO:0000259" key="3">
    <source>
        <dbReference type="Pfam" id="PF02769"/>
    </source>
</evidence>
<dbReference type="PANTHER" id="PTHR30303">
    <property type="entry name" value="HYDROGENASE ISOENZYMES FORMATION PROTEIN HYPE"/>
    <property type="match status" value="1"/>
</dbReference>